<evidence type="ECO:0000313" key="4">
    <source>
        <dbReference type="Proteomes" id="UP001148838"/>
    </source>
</evidence>
<dbReference type="Proteomes" id="UP001148838">
    <property type="component" value="Unassembled WGS sequence"/>
</dbReference>
<feature type="repeat" description="TPR" evidence="1">
    <location>
        <begin position="866"/>
        <end position="899"/>
    </location>
</feature>
<dbReference type="InterPro" id="IPR052709">
    <property type="entry name" value="Transposase-MT_Hybrid"/>
</dbReference>
<accession>A0ABQ8T004</accession>
<feature type="region of interest" description="Disordered" evidence="2">
    <location>
        <begin position="748"/>
        <end position="813"/>
    </location>
</feature>
<feature type="compositionally biased region" description="Basic residues" evidence="2">
    <location>
        <begin position="179"/>
        <end position="196"/>
    </location>
</feature>
<keyword evidence="1" id="KW-0802">TPR repeat</keyword>
<dbReference type="InterPro" id="IPR001888">
    <property type="entry name" value="Transposase_1"/>
</dbReference>
<dbReference type="Pfam" id="PF01359">
    <property type="entry name" value="Transposase_1"/>
    <property type="match status" value="1"/>
</dbReference>
<comment type="caution">
    <text evidence="3">The sequence shown here is derived from an EMBL/GenBank/DDBJ whole genome shotgun (WGS) entry which is preliminary data.</text>
</comment>
<dbReference type="PANTHER" id="PTHR46060">
    <property type="entry name" value="MARINER MOS1 TRANSPOSASE-LIKE PROTEIN"/>
    <property type="match status" value="1"/>
</dbReference>
<feature type="compositionally biased region" description="Polar residues" evidence="2">
    <location>
        <begin position="767"/>
        <end position="776"/>
    </location>
</feature>
<proteinExistence type="predicted"/>
<dbReference type="Pfam" id="PF13431">
    <property type="entry name" value="TPR_17"/>
    <property type="match status" value="1"/>
</dbReference>
<dbReference type="PANTHER" id="PTHR46060:SF1">
    <property type="entry name" value="MARINER MOS1 TRANSPOSASE-LIKE PROTEIN"/>
    <property type="match status" value="1"/>
</dbReference>
<dbReference type="EMBL" id="JAJSOF020000017">
    <property type="protein sequence ID" value="KAJ4439371.1"/>
    <property type="molecule type" value="Genomic_DNA"/>
</dbReference>
<feature type="compositionally biased region" description="Basic and acidic residues" evidence="2">
    <location>
        <begin position="749"/>
        <end position="762"/>
    </location>
</feature>
<evidence type="ECO:0008006" key="5">
    <source>
        <dbReference type="Google" id="ProtNLM"/>
    </source>
</evidence>
<name>A0ABQ8T004_PERAM</name>
<feature type="repeat" description="TPR" evidence="1">
    <location>
        <begin position="900"/>
        <end position="933"/>
    </location>
</feature>
<dbReference type="InterPro" id="IPR011990">
    <property type="entry name" value="TPR-like_helical_dom_sf"/>
</dbReference>
<gene>
    <name evidence="3" type="ORF">ANN_07493</name>
</gene>
<dbReference type="InterPro" id="IPR036397">
    <property type="entry name" value="RNaseH_sf"/>
</dbReference>
<evidence type="ECO:0000313" key="3">
    <source>
        <dbReference type="EMBL" id="KAJ4439371.1"/>
    </source>
</evidence>
<sequence>MSDVIDNPADCEVRSVIRFLNARHLKPAEIYRQLKEVYGDTVMNERNVRKCCEMFNNGRTNVHDETRPGCPSLITEDLKTKVNDRILQDRRTSLDELHIAFPDISRSLLGEIVSQHLGYHKICARWVPRQLSDQHKTQRMVSALTFLMRYHTDGDAFLDQIVTGDETWVSHNTPETKRQSRQWHHPSSPKKPRKFKQTLSTQKVMATVFWDRKGVLLLDFMPKGTTINANRYCETLRKLRRAIQNKRRGMLSRGVVLLQYNACPHTAASTRELLDQFGWEIFDHPPYSPDLAPSDFNLFTKLKDFLGGTRFGSDEELKKTVNTWLNELAAEEYNTGILKLVNRYDKCLNLVQQFLEETLGPSPQTFRMDSLLQEMREIESAVTLHAPVPAPGVAALARDGLAPEDSIWAEQYLESGKHFDVSNSVTEYIWSVLRLFADDYIVYREIKSHDDTTLLQNDLNRINDWVMANKMKINSLKSKAISFTRKRNKIIASYNMLGGKTIPEVNKCKYLGKTFSSDLSWGEHVTDTAGKAWRALHFVMRVLRKGSDKSKEIAYKSLVRPVMEYGAACWDPYRLEHIKTLEKIQKRALKCCHNNSPLKWDTLTDRRTRIRLCAMFKTYIGEPEEVCCVSEVCSVSEVYCEDPHEEEIWNAAAAARKKDGPEEEVFELGFGPKWAQEYLEQSLSDEADWVSSAPKETDSNSKELQDNARELLQSVDDPKFTYSKFMKFMHQVGEGEITIEDGQVIGDKTFTDRENPSTKEADAWASEFSTQKSTEAQTKDEATSWTEEFKETVHPGLAEPPTETANSEQDEDHSFGSQFWAKLQDEWEKLAKGGELGDHPWVSEFSEYYDPFKEYHFAADNPMKDNNAALEEGKRKLEQGDLPSAVLCFEAAVQQDPTNSEAWQLLGTTQAENEQDPTAIAALKKCIELDPSNLTALMALAVSYTNESYQNQACHALKKVSDNYNGSEIHIMLIHIKTTIHPYRNYTDISVNMGEECRYLALKGRPVFCILSYSHNEFVVLVELLSHWA</sequence>
<evidence type="ECO:0000256" key="1">
    <source>
        <dbReference type="PROSITE-ProRule" id="PRU00339"/>
    </source>
</evidence>
<evidence type="ECO:0000256" key="2">
    <source>
        <dbReference type="SAM" id="MobiDB-lite"/>
    </source>
</evidence>
<protein>
    <recommendedName>
        <fullName evidence="5">Peroxin-5</fullName>
    </recommendedName>
</protein>
<dbReference type="InterPro" id="IPR019734">
    <property type="entry name" value="TPR_rpt"/>
</dbReference>
<dbReference type="Gene3D" id="3.30.420.10">
    <property type="entry name" value="Ribonuclease H-like superfamily/Ribonuclease H"/>
    <property type="match status" value="1"/>
</dbReference>
<dbReference type="SMART" id="SM00028">
    <property type="entry name" value="TPR"/>
    <property type="match status" value="2"/>
</dbReference>
<dbReference type="PROSITE" id="PS50005">
    <property type="entry name" value="TPR"/>
    <property type="match status" value="2"/>
</dbReference>
<keyword evidence="4" id="KW-1185">Reference proteome</keyword>
<feature type="compositionally biased region" description="Basic and acidic residues" evidence="2">
    <location>
        <begin position="777"/>
        <end position="793"/>
    </location>
</feature>
<dbReference type="SUPFAM" id="SSF48452">
    <property type="entry name" value="TPR-like"/>
    <property type="match status" value="1"/>
</dbReference>
<organism evidence="3 4">
    <name type="scientific">Periplaneta americana</name>
    <name type="common">American cockroach</name>
    <name type="synonym">Blatta americana</name>
    <dbReference type="NCBI Taxonomy" id="6978"/>
    <lineage>
        <taxon>Eukaryota</taxon>
        <taxon>Metazoa</taxon>
        <taxon>Ecdysozoa</taxon>
        <taxon>Arthropoda</taxon>
        <taxon>Hexapoda</taxon>
        <taxon>Insecta</taxon>
        <taxon>Pterygota</taxon>
        <taxon>Neoptera</taxon>
        <taxon>Polyneoptera</taxon>
        <taxon>Dictyoptera</taxon>
        <taxon>Blattodea</taxon>
        <taxon>Blattoidea</taxon>
        <taxon>Blattidae</taxon>
        <taxon>Blattinae</taxon>
        <taxon>Periplaneta</taxon>
    </lineage>
</organism>
<reference evidence="3 4" key="1">
    <citation type="journal article" date="2022" name="Allergy">
        <title>Genome assembly and annotation of Periplaneta americana reveal a comprehensive cockroach allergen profile.</title>
        <authorList>
            <person name="Wang L."/>
            <person name="Xiong Q."/>
            <person name="Saelim N."/>
            <person name="Wang L."/>
            <person name="Nong W."/>
            <person name="Wan A.T."/>
            <person name="Shi M."/>
            <person name="Liu X."/>
            <person name="Cao Q."/>
            <person name="Hui J.H.L."/>
            <person name="Sookrung N."/>
            <person name="Leung T.F."/>
            <person name="Tungtrongchitr A."/>
            <person name="Tsui S.K.W."/>
        </authorList>
    </citation>
    <scope>NUCLEOTIDE SEQUENCE [LARGE SCALE GENOMIC DNA]</scope>
    <source>
        <strain evidence="3">PWHHKU_190912</strain>
    </source>
</reference>
<feature type="region of interest" description="Disordered" evidence="2">
    <location>
        <begin position="171"/>
        <end position="197"/>
    </location>
</feature>
<dbReference type="Gene3D" id="1.25.40.10">
    <property type="entry name" value="Tetratricopeptide repeat domain"/>
    <property type="match status" value="1"/>
</dbReference>